<proteinExistence type="predicted"/>
<keyword evidence="2" id="KW-1185">Reference proteome</keyword>
<name>A0A165X1H2_9AGAM</name>
<reference evidence="1 2" key="1">
    <citation type="journal article" date="2016" name="Mol. Biol. Evol.">
        <title>Comparative Genomics of Early-Diverging Mushroom-Forming Fungi Provides Insights into the Origins of Lignocellulose Decay Capabilities.</title>
        <authorList>
            <person name="Nagy L.G."/>
            <person name="Riley R."/>
            <person name="Tritt A."/>
            <person name="Adam C."/>
            <person name="Daum C."/>
            <person name="Floudas D."/>
            <person name="Sun H."/>
            <person name="Yadav J.S."/>
            <person name="Pangilinan J."/>
            <person name="Larsson K.H."/>
            <person name="Matsuura K."/>
            <person name="Barry K."/>
            <person name="Labutti K."/>
            <person name="Kuo R."/>
            <person name="Ohm R.A."/>
            <person name="Bhattacharya S.S."/>
            <person name="Shirouzu T."/>
            <person name="Yoshinaga Y."/>
            <person name="Martin F.M."/>
            <person name="Grigoriev I.V."/>
            <person name="Hibbett D.S."/>
        </authorList>
    </citation>
    <scope>NUCLEOTIDE SEQUENCE [LARGE SCALE GENOMIC DNA]</scope>
    <source>
        <strain evidence="1 2">CBS 109695</strain>
    </source>
</reference>
<evidence type="ECO:0000313" key="1">
    <source>
        <dbReference type="EMBL" id="KZP08105.1"/>
    </source>
</evidence>
<organism evidence="1 2">
    <name type="scientific">Athelia psychrophila</name>
    <dbReference type="NCBI Taxonomy" id="1759441"/>
    <lineage>
        <taxon>Eukaryota</taxon>
        <taxon>Fungi</taxon>
        <taxon>Dikarya</taxon>
        <taxon>Basidiomycota</taxon>
        <taxon>Agaricomycotina</taxon>
        <taxon>Agaricomycetes</taxon>
        <taxon>Agaricomycetidae</taxon>
        <taxon>Atheliales</taxon>
        <taxon>Atheliaceae</taxon>
        <taxon>Athelia</taxon>
    </lineage>
</organism>
<protein>
    <submittedName>
        <fullName evidence="1">Uncharacterized protein</fullName>
    </submittedName>
</protein>
<dbReference type="Proteomes" id="UP000076532">
    <property type="component" value="Unassembled WGS sequence"/>
</dbReference>
<accession>A0A165X1H2</accession>
<sequence length="102" mass="11274">MPGHQASISKFTVHLIRFARSKSPCSQHISHLATRLANRTTITSECSQASSASPSLSSYPAEFRGAADYGRKGSDQYRLFHRNYTIPHYYCDECGSLVTTTG</sequence>
<dbReference type="AlphaFoldDB" id="A0A165X1H2"/>
<evidence type="ECO:0000313" key="2">
    <source>
        <dbReference type="Proteomes" id="UP000076532"/>
    </source>
</evidence>
<gene>
    <name evidence="1" type="ORF">FIBSPDRAFT_874856</name>
</gene>
<dbReference type="EMBL" id="KV417731">
    <property type="protein sequence ID" value="KZP08105.1"/>
    <property type="molecule type" value="Genomic_DNA"/>
</dbReference>